<reference evidence="9 11" key="2">
    <citation type="submission" date="2017-06" db="EMBL/GenBank/DDBJ databases">
        <authorList>
            <consortium name="Pathogen Informatics"/>
        </authorList>
    </citation>
    <scope>NUCLEOTIDE SEQUENCE [LARGE SCALE GENOMIC DNA]</scope>
    <source>
        <strain evidence="9 11">NCTC12947</strain>
    </source>
</reference>
<dbReference type="AlphaFoldDB" id="A0AAX2GXT9"/>
<dbReference type="Proteomes" id="UP000215539">
    <property type="component" value="Chromosome 1"/>
</dbReference>
<dbReference type="GO" id="GO:0008831">
    <property type="term" value="F:dTDP-4-dehydrorhamnose reductase activity"/>
    <property type="evidence" value="ECO:0007669"/>
    <property type="project" value="UniProtKB-EC"/>
</dbReference>
<reference evidence="8 10" key="1">
    <citation type="submission" date="2016-02" db="EMBL/GenBank/DDBJ databases">
        <authorList>
            <person name="Holder M.E."/>
            <person name="Ajami N.J."/>
            <person name="Petrosino J.F."/>
        </authorList>
    </citation>
    <scope>NUCLEOTIDE SEQUENCE [LARGE SCALE GENOMIC DNA]</scope>
    <source>
        <strain evidence="8 10">CCUG 32990</strain>
    </source>
</reference>
<comment type="function">
    <text evidence="6">Catalyzes the reduction of dTDP-6-deoxy-L-lyxo-4-hexulose to yield dTDP-L-rhamnose.</text>
</comment>
<dbReference type="EC" id="1.1.1.133" evidence="3 6"/>
<dbReference type="InterPro" id="IPR005913">
    <property type="entry name" value="dTDP_dehydrorham_reduct"/>
</dbReference>
<dbReference type="GO" id="GO:0005829">
    <property type="term" value="C:cytosol"/>
    <property type="evidence" value="ECO:0007669"/>
    <property type="project" value="TreeGrafter"/>
</dbReference>
<evidence type="ECO:0000256" key="6">
    <source>
        <dbReference type="RuleBase" id="RU364082"/>
    </source>
</evidence>
<dbReference type="Gene3D" id="3.90.25.10">
    <property type="entry name" value="UDP-galactose 4-epimerase, domain 1"/>
    <property type="match status" value="1"/>
</dbReference>
<dbReference type="GO" id="GO:0019305">
    <property type="term" value="P:dTDP-rhamnose biosynthetic process"/>
    <property type="evidence" value="ECO:0007669"/>
    <property type="project" value="TreeGrafter"/>
</dbReference>
<keyword evidence="6" id="KW-0521">NADP</keyword>
<evidence type="ECO:0000313" key="10">
    <source>
        <dbReference type="Proteomes" id="UP000065822"/>
    </source>
</evidence>
<dbReference type="Gene3D" id="3.40.50.720">
    <property type="entry name" value="NAD(P)-binding Rossmann-like Domain"/>
    <property type="match status" value="1"/>
</dbReference>
<gene>
    <name evidence="9" type="primary">rfbD</name>
    <name evidence="8" type="ORF">AXF12_02415</name>
    <name evidence="9" type="ORF">SAMEA44541418_01263</name>
</gene>
<accession>A0AAX2GXT9</accession>
<dbReference type="Pfam" id="PF04321">
    <property type="entry name" value="RmlD_sub_bind"/>
    <property type="match status" value="1"/>
</dbReference>
<dbReference type="PANTHER" id="PTHR10491:SF4">
    <property type="entry name" value="METHIONINE ADENOSYLTRANSFERASE 2 SUBUNIT BETA"/>
    <property type="match status" value="1"/>
</dbReference>
<evidence type="ECO:0000256" key="5">
    <source>
        <dbReference type="ARBA" id="ARBA00048200"/>
    </source>
</evidence>
<keyword evidence="6 9" id="KW-0560">Oxidoreductase</keyword>
<sequence>MRNILVTGAKGQLGSEIQANKDRKSNYIFTDADSLDITDKGAVQTFLMQNQIEVVVNCAAYTAVDKAEEEPEKAELINYTAVKHLAEACKERKATLIHISTDYVFGNTKQRPYRETDETAPLGVYGFSKLAGEEAIQQINPRHIILRTSWLYSLCFGANFVKTIERLSQERDEIKVVFDQVGTPTNAADLADFIVFLIESGQYEHKRELYHFSNEGVCSWYDFAVEIVRCIGSNCVVKPCLSKEFPSKVRRPSYSVLDKAKLKRDFDYIIPYWRDSFNKEKTRVPSN</sequence>
<evidence type="ECO:0000256" key="3">
    <source>
        <dbReference type="ARBA" id="ARBA00012929"/>
    </source>
</evidence>
<dbReference type="PANTHER" id="PTHR10491">
    <property type="entry name" value="DTDP-4-DEHYDRORHAMNOSE REDUCTASE"/>
    <property type="match status" value="1"/>
</dbReference>
<evidence type="ECO:0000256" key="4">
    <source>
        <dbReference type="ARBA" id="ARBA00017099"/>
    </source>
</evidence>
<comment type="catalytic activity">
    <reaction evidence="5">
        <text>dTDP-beta-L-rhamnose + NADP(+) = dTDP-4-dehydro-beta-L-rhamnose + NADPH + H(+)</text>
        <dbReference type="Rhea" id="RHEA:21796"/>
        <dbReference type="ChEBI" id="CHEBI:15378"/>
        <dbReference type="ChEBI" id="CHEBI:57510"/>
        <dbReference type="ChEBI" id="CHEBI:57783"/>
        <dbReference type="ChEBI" id="CHEBI:58349"/>
        <dbReference type="ChEBI" id="CHEBI:62830"/>
        <dbReference type="EC" id="1.1.1.133"/>
    </reaction>
</comment>
<evidence type="ECO:0000313" key="11">
    <source>
        <dbReference type="Proteomes" id="UP000215539"/>
    </source>
</evidence>
<evidence type="ECO:0000256" key="2">
    <source>
        <dbReference type="ARBA" id="ARBA00010944"/>
    </source>
</evidence>
<dbReference type="EMBL" id="LT906449">
    <property type="protein sequence ID" value="SNV10267.1"/>
    <property type="molecule type" value="Genomic_DNA"/>
</dbReference>
<protein>
    <recommendedName>
        <fullName evidence="4 6">dTDP-4-dehydrorhamnose reductase</fullName>
        <ecNumber evidence="3 6">1.1.1.133</ecNumber>
    </recommendedName>
</protein>
<comment type="pathway">
    <text evidence="1 6">Carbohydrate biosynthesis; dTDP-L-rhamnose biosynthesis.</text>
</comment>
<organism evidence="9 11">
    <name type="scientific">Capnocytophaga haemolytica</name>
    <dbReference type="NCBI Taxonomy" id="45243"/>
    <lineage>
        <taxon>Bacteria</taxon>
        <taxon>Pseudomonadati</taxon>
        <taxon>Bacteroidota</taxon>
        <taxon>Flavobacteriia</taxon>
        <taxon>Flavobacteriales</taxon>
        <taxon>Flavobacteriaceae</taxon>
        <taxon>Capnocytophaga</taxon>
    </lineage>
</organism>
<dbReference type="EMBL" id="CP014227">
    <property type="protein sequence ID" value="AMD84481.1"/>
    <property type="molecule type" value="Genomic_DNA"/>
</dbReference>
<dbReference type="InterPro" id="IPR036291">
    <property type="entry name" value="NAD(P)-bd_dom_sf"/>
</dbReference>
<dbReference type="KEGG" id="chg:AXF12_02415"/>
<name>A0AAX2GXT9_9FLAO</name>
<evidence type="ECO:0000313" key="9">
    <source>
        <dbReference type="EMBL" id="SNV10267.1"/>
    </source>
</evidence>
<dbReference type="NCBIfam" id="TIGR01214">
    <property type="entry name" value="rmlD"/>
    <property type="match status" value="1"/>
</dbReference>
<dbReference type="SUPFAM" id="SSF51735">
    <property type="entry name" value="NAD(P)-binding Rossmann-fold domains"/>
    <property type="match status" value="1"/>
</dbReference>
<dbReference type="Proteomes" id="UP000065822">
    <property type="component" value="Chromosome"/>
</dbReference>
<comment type="similarity">
    <text evidence="2 6">Belongs to the dTDP-4-dehydrorhamnose reductase family.</text>
</comment>
<evidence type="ECO:0000256" key="1">
    <source>
        <dbReference type="ARBA" id="ARBA00004781"/>
    </source>
</evidence>
<evidence type="ECO:0000313" key="8">
    <source>
        <dbReference type="EMBL" id="AMD84481.1"/>
    </source>
</evidence>
<proteinExistence type="inferred from homology"/>
<dbReference type="RefSeq" id="WP_066428047.1">
    <property type="nucleotide sequence ID" value="NZ_CP014227.1"/>
</dbReference>
<dbReference type="CDD" id="cd05254">
    <property type="entry name" value="dTDP_HR_like_SDR_e"/>
    <property type="match status" value="1"/>
</dbReference>
<feature type="domain" description="RmlD-like substrate binding" evidence="7">
    <location>
        <begin position="3"/>
        <end position="277"/>
    </location>
</feature>
<dbReference type="InterPro" id="IPR029903">
    <property type="entry name" value="RmlD-like-bd"/>
</dbReference>
<keyword evidence="10" id="KW-1185">Reference proteome</keyword>
<evidence type="ECO:0000259" key="7">
    <source>
        <dbReference type="Pfam" id="PF04321"/>
    </source>
</evidence>